<evidence type="ECO:0000313" key="6">
    <source>
        <dbReference type="Proteomes" id="UP000700596"/>
    </source>
</evidence>
<keyword evidence="6" id="KW-1185">Reference proteome</keyword>
<name>A0A9P9E7L0_9PLEO</name>
<feature type="compositionally biased region" description="Basic and acidic residues" evidence="3">
    <location>
        <begin position="251"/>
        <end position="272"/>
    </location>
</feature>
<organism evidence="5 6">
    <name type="scientific">Dendryphion nanum</name>
    <dbReference type="NCBI Taxonomy" id="256645"/>
    <lineage>
        <taxon>Eukaryota</taxon>
        <taxon>Fungi</taxon>
        <taxon>Dikarya</taxon>
        <taxon>Ascomycota</taxon>
        <taxon>Pezizomycotina</taxon>
        <taxon>Dothideomycetes</taxon>
        <taxon>Pleosporomycetidae</taxon>
        <taxon>Pleosporales</taxon>
        <taxon>Torulaceae</taxon>
        <taxon>Dendryphion</taxon>
    </lineage>
</organism>
<dbReference type="Proteomes" id="UP000700596">
    <property type="component" value="Unassembled WGS sequence"/>
</dbReference>
<dbReference type="EMBL" id="JAGMWT010000003">
    <property type="protein sequence ID" value="KAH7132012.1"/>
    <property type="molecule type" value="Genomic_DNA"/>
</dbReference>
<dbReference type="InterPro" id="IPR036956">
    <property type="entry name" value="Impact_N_sf"/>
</dbReference>
<reference evidence="5" key="1">
    <citation type="journal article" date="2021" name="Nat. Commun.">
        <title>Genetic determinants of endophytism in the Arabidopsis root mycobiome.</title>
        <authorList>
            <person name="Mesny F."/>
            <person name="Miyauchi S."/>
            <person name="Thiergart T."/>
            <person name="Pickel B."/>
            <person name="Atanasova L."/>
            <person name="Karlsson M."/>
            <person name="Huettel B."/>
            <person name="Barry K.W."/>
            <person name="Haridas S."/>
            <person name="Chen C."/>
            <person name="Bauer D."/>
            <person name="Andreopoulos W."/>
            <person name="Pangilinan J."/>
            <person name="LaButti K."/>
            <person name="Riley R."/>
            <person name="Lipzen A."/>
            <person name="Clum A."/>
            <person name="Drula E."/>
            <person name="Henrissat B."/>
            <person name="Kohler A."/>
            <person name="Grigoriev I.V."/>
            <person name="Martin F.M."/>
            <person name="Hacquard S."/>
        </authorList>
    </citation>
    <scope>NUCLEOTIDE SEQUENCE</scope>
    <source>
        <strain evidence="5">MPI-CAGE-CH-0243</strain>
    </source>
</reference>
<keyword evidence="2" id="KW-0175">Coiled coil</keyword>
<protein>
    <recommendedName>
        <fullName evidence="4">Impact N-terminal domain-containing protein</fullName>
    </recommendedName>
</protein>
<evidence type="ECO:0000259" key="4">
    <source>
        <dbReference type="Pfam" id="PF01205"/>
    </source>
</evidence>
<dbReference type="PANTHER" id="PTHR16301:SF25">
    <property type="entry name" value="PROTEIN IMPACT"/>
    <property type="match status" value="1"/>
</dbReference>
<feature type="coiled-coil region" evidence="2">
    <location>
        <begin position="138"/>
        <end position="193"/>
    </location>
</feature>
<dbReference type="InterPro" id="IPR001498">
    <property type="entry name" value="Impact_N"/>
</dbReference>
<sequence>MSTKRARSPSSNESPNIFRSESIEEQKSVFIAAFSQSLSVKALQGLPEFRTATHRIAAWRKRSRQRSLMPETKILFDLGHEDDGEKWAGARLQNALNDMQVEGVVVVARWYGGQNIGPVRFTHIENTAKEAIWKWQVADKALQKEEVAKRQKREEDEERQKLENDLRDRDKSIFALRGLLAQKKAKLDNLEEAPLTPQKPMNYSAMTVEMLKRQDKSRDASIALILKKIDEVEEQLKLVDALDESTQASWKDAEEYQNTKDDVPTTPKRGES</sequence>
<evidence type="ECO:0000256" key="2">
    <source>
        <dbReference type="SAM" id="Coils"/>
    </source>
</evidence>
<dbReference type="OrthoDB" id="69641at2759"/>
<dbReference type="GO" id="GO:0140469">
    <property type="term" value="P:GCN2-mediated signaling"/>
    <property type="evidence" value="ECO:0007669"/>
    <property type="project" value="TreeGrafter"/>
</dbReference>
<accession>A0A9P9E7L0</accession>
<comment type="caution">
    <text evidence="5">The sequence shown here is derived from an EMBL/GenBank/DDBJ whole genome shotgun (WGS) entry which is preliminary data.</text>
</comment>
<dbReference type="InterPro" id="IPR020568">
    <property type="entry name" value="Ribosomal_Su5_D2-typ_SF"/>
</dbReference>
<gene>
    <name evidence="5" type="ORF">B0J11DRAFT_213586</name>
</gene>
<comment type="similarity">
    <text evidence="1">Belongs to the IMPACT family.</text>
</comment>
<evidence type="ECO:0000256" key="3">
    <source>
        <dbReference type="SAM" id="MobiDB-lite"/>
    </source>
</evidence>
<dbReference type="SUPFAM" id="SSF54211">
    <property type="entry name" value="Ribosomal protein S5 domain 2-like"/>
    <property type="match status" value="1"/>
</dbReference>
<evidence type="ECO:0000256" key="1">
    <source>
        <dbReference type="ARBA" id="ARBA00007665"/>
    </source>
</evidence>
<dbReference type="GO" id="GO:0006446">
    <property type="term" value="P:regulation of translational initiation"/>
    <property type="evidence" value="ECO:0007669"/>
    <property type="project" value="TreeGrafter"/>
</dbReference>
<dbReference type="InterPro" id="IPR023582">
    <property type="entry name" value="Impact"/>
</dbReference>
<feature type="region of interest" description="Disordered" evidence="3">
    <location>
        <begin position="243"/>
        <end position="272"/>
    </location>
</feature>
<proteinExistence type="inferred from homology"/>
<dbReference type="Pfam" id="PF01205">
    <property type="entry name" value="Impact_N"/>
    <property type="match status" value="1"/>
</dbReference>
<evidence type="ECO:0000313" key="5">
    <source>
        <dbReference type="EMBL" id="KAH7132012.1"/>
    </source>
</evidence>
<dbReference type="GO" id="GO:0005737">
    <property type="term" value="C:cytoplasm"/>
    <property type="evidence" value="ECO:0007669"/>
    <property type="project" value="TreeGrafter"/>
</dbReference>
<dbReference type="PANTHER" id="PTHR16301">
    <property type="entry name" value="IMPACT-RELATED"/>
    <property type="match status" value="1"/>
</dbReference>
<dbReference type="AlphaFoldDB" id="A0A9P9E7L0"/>
<dbReference type="Gene3D" id="3.30.230.30">
    <property type="entry name" value="Impact, N-terminal domain"/>
    <property type="match status" value="1"/>
</dbReference>
<feature type="domain" description="Impact N-terminal" evidence="4">
    <location>
        <begin position="27"/>
        <end position="132"/>
    </location>
</feature>